<dbReference type="SUPFAM" id="SSF56024">
    <property type="entry name" value="Phospholipase D/nuclease"/>
    <property type="match status" value="1"/>
</dbReference>
<dbReference type="Pfam" id="PF13091">
    <property type="entry name" value="PLDc_2"/>
    <property type="match status" value="1"/>
</dbReference>
<feature type="non-terminal residue" evidence="2">
    <location>
        <position position="228"/>
    </location>
</feature>
<dbReference type="InterPro" id="IPR025202">
    <property type="entry name" value="PLD-like_dom"/>
</dbReference>
<evidence type="ECO:0000259" key="1">
    <source>
        <dbReference type="Pfam" id="PF13091"/>
    </source>
</evidence>
<gene>
    <name evidence="2" type="ORF">METZ01_LOCUS434262</name>
</gene>
<reference evidence="2" key="1">
    <citation type="submission" date="2018-05" db="EMBL/GenBank/DDBJ databases">
        <authorList>
            <person name="Lanie J.A."/>
            <person name="Ng W.-L."/>
            <person name="Kazmierczak K.M."/>
            <person name="Andrzejewski T.M."/>
            <person name="Davidsen T.M."/>
            <person name="Wayne K.J."/>
            <person name="Tettelin H."/>
            <person name="Glass J.I."/>
            <person name="Rusch D."/>
            <person name="Podicherti R."/>
            <person name="Tsui H.-C.T."/>
            <person name="Winkler M.E."/>
        </authorList>
    </citation>
    <scope>NUCLEOTIDE SEQUENCE</scope>
</reference>
<dbReference type="Gene3D" id="3.30.870.10">
    <property type="entry name" value="Endonuclease Chain A"/>
    <property type="match status" value="1"/>
</dbReference>
<evidence type="ECO:0000313" key="2">
    <source>
        <dbReference type="EMBL" id="SVD81408.1"/>
    </source>
</evidence>
<protein>
    <recommendedName>
        <fullName evidence="1">Phospholipase D-like domain-containing protein</fullName>
    </recommendedName>
</protein>
<name>A0A382YFY5_9ZZZZ</name>
<organism evidence="2">
    <name type="scientific">marine metagenome</name>
    <dbReference type="NCBI Taxonomy" id="408172"/>
    <lineage>
        <taxon>unclassified sequences</taxon>
        <taxon>metagenomes</taxon>
        <taxon>ecological metagenomes</taxon>
    </lineage>
</organism>
<sequence length="228" mass="26248">MGVRGTGFIVDNRPDEDLGKVVDYLRKWCNASDRFDIATGYFEIGALSQLDGDWQKLDKIRILMGDQTSASTKSKILEGVRSELDHSFDAEKDRHYFMEAVPEIVEAIRSGKIEIKIYSKHKFHAKLYLTHAKPELEVVPSVALVGSSNFTIPGTSKNIELNVRVDPQSQVEELQEWFEEFWEEAEDVSDEILQTIEPHVREYEPFLVYGRALEEYFRGREVTIGTWL</sequence>
<dbReference type="EMBL" id="UINC01175005">
    <property type="protein sequence ID" value="SVD81408.1"/>
    <property type="molecule type" value="Genomic_DNA"/>
</dbReference>
<feature type="domain" description="Phospholipase D-like" evidence="1">
    <location>
        <begin position="30"/>
        <end position="182"/>
    </location>
</feature>
<accession>A0A382YFY5</accession>
<dbReference type="AlphaFoldDB" id="A0A382YFY5"/>
<proteinExistence type="predicted"/>